<gene>
    <name evidence="17" type="ORF">HAZT_HAZT004841</name>
</gene>
<sequence>MSGGDGEENQKWPCNLCTYLNYQSAHRCTMCGSSRPVQQIIPTNQSSSFDTDPLPSAPSPPPRPHDSGGEKWACTRCTYLNYPRAIRCSQCSSQKNSCSVSPTDIRDDAFGAHSPPSQQTSRATMSPQSSSPTFKISLGSPTKVVHSPSHKARLSPPLKSRQSPPSKSRQSPSLKSRQSPPLKLHQSSPKGRRSPPRQGSPKQGPKTPNSKSRVNHETQTSPSGIPSPEQQCTLQHKWCCPACTYENWPRSVRCIMCTTPKTALSRDLDGSKHNVPVPPNGSYETSKSRLGCSGTTSTSESQTDAEFESTVSGDAGVRGRANEGAIALNNYETERLLRQLRRRLRDADLAFLNACLAVVEGNYEPVERYLSAGGDPMRKLTSTDIKLLARPSAFDEGHTLVHLAIRFGREDLLDTILSGIHGGGCGAKRVPCFVAPELATDIRRSIAASLRQRREAFPCYCVSEFVTYSLPPEIEHLGSTSVQDRLWDELLDRDVQKQLEEDAPIINWSLELTERLGSRLYALWNRTAGDCLLDSVLQATWGVFDRDNCLRHALAASITDASHLLYPRWKEYERLQARMLDYAVPENQVLEEWAELVCLASQPGAALDQLHIFVLAHILRRPIIVYGVKCVKSFRGEDLGFARFEGVYLPFLWDASFCCKSPIALGYTRGHFCALVPICPQSLPASAAGAILDPGESQLVFLPLMSSDGKLLPVHFLSQAEVGCEAGLLREWLEVCQSDTGLLVAQQKLHKKPLPVAQMTEEWLNYYRTMA</sequence>
<keyword evidence="12" id="KW-0862">Zinc</keyword>
<dbReference type="SUPFAM" id="SSF90209">
    <property type="entry name" value="Ran binding protein zinc finger-like"/>
    <property type="match status" value="2"/>
</dbReference>
<evidence type="ECO:0000259" key="16">
    <source>
        <dbReference type="PROSITE" id="PS50802"/>
    </source>
</evidence>
<evidence type="ECO:0000256" key="4">
    <source>
        <dbReference type="ARBA" id="ARBA00022670"/>
    </source>
</evidence>
<dbReference type="EMBL" id="JQDR03007236">
    <property type="protein sequence ID" value="KAA0198906.1"/>
    <property type="molecule type" value="Genomic_DNA"/>
</dbReference>
<keyword evidence="7" id="KW-0677">Repeat</keyword>
<evidence type="ECO:0000256" key="13">
    <source>
        <dbReference type="PROSITE-ProRule" id="PRU00322"/>
    </source>
</evidence>
<dbReference type="PANTHER" id="PTHR13367">
    <property type="entry name" value="UBIQUITIN THIOESTERASE"/>
    <property type="match status" value="1"/>
</dbReference>
<evidence type="ECO:0000256" key="3">
    <source>
        <dbReference type="ARBA" id="ARBA00012759"/>
    </source>
</evidence>
<dbReference type="PANTHER" id="PTHR13367:SF28">
    <property type="entry name" value="UBIQUITIN THIOESTERASE ZRANB1"/>
    <property type="match status" value="1"/>
</dbReference>
<feature type="compositionally biased region" description="Polar residues" evidence="14">
    <location>
        <begin position="293"/>
        <end position="312"/>
    </location>
</feature>
<keyword evidence="4" id="KW-0645">Protease</keyword>
<dbReference type="EC" id="3.4.19.12" evidence="3"/>
<keyword evidence="6" id="KW-0479">Metal-binding</keyword>
<dbReference type="GO" id="GO:0007010">
    <property type="term" value="P:cytoskeleton organization"/>
    <property type="evidence" value="ECO:0007669"/>
    <property type="project" value="TreeGrafter"/>
</dbReference>
<dbReference type="GO" id="GO:0035523">
    <property type="term" value="P:protein K29-linked deubiquitination"/>
    <property type="evidence" value="ECO:0007669"/>
    <property type="project" value="TreeGrafter"/>
</dbReference>
<keyword evidence="10" id="KW-0378">Hydrolase</keyword>
<dbReference type="SMART" id="SM00547">
    <property type="entry name" value="ZnF_RBZ"/>
    <property type="match status" value="3"/>
</dbReference>
<feature type="compositionally biased region" description="Polar residues" evidence="14">
    <location>
        <begin position="115"/>
        <end position="134"/>
    </location>
</feature>
<evidence type="ECO:0000256" key="11">
    <source>
        <dbReference type="ARBA" id="ARBA00022807"/>
    </source>
</evidence>
<dbReference type="InterPro" id="IPR036443">
    <property type="entry name" value="Znf_RanBP2_sf"/>
</dbReference>
<dbReference type="GO" id="GO:0004843">
    <property type="term" value="F:cysteine-type deubiquitinase activity"/>
    <property type="evidence" value="ECO:0007669"/>
    <property type="project" value="UniProtKB-EC"/>
</dbReference>
<evidence type="ECO:0000256" key="12">
    <source>
        <dbReference type="ARBA" id="ARBA00022833"/>
    </source>
</evidence>
<dbReference type="PROSITE" id="PS50802">
    <property type="entry name" value="OTU"/>
    <property type="match status" value="1"/>
</dbReference>
<reference evidence="17" key="3">
    <citation type="submission" date="2019-06" db="EMBL/GenBank/DDBJ databases">
        <authorList>
            <person name="Poynton C."/>
            <person name="Hasenbein S."/>
            <person name="Benoit J.B."/>
            <person name="Sepulveda M.S."/>
            <person name="Poelchau M.F."/>
            <person name="Murali S.C."/>
            <person name="Chen S."/>
            <person name="Glastad K.M."/>
            <person name="Werren J.H."/>
            <person name="Vineis J.H."/>
            <person name="Bowen J.L."/>
            <person name="Friedrich M."/>
            <person name="Jones J."/>
            <person name="Robertson H.M."/>
            <person name="Feyereisen R."/>
            <person name="Mechler-Hickson A."/>
            <person name="Mathers N."/>
            <person name="Lee C.E."/>
            <person name="Colbourne J.K."/>
            <person name="Biales A."/>
            <person name="Johnston J.S."/>
            <person name="Wellborn G.A."/>
            <person name="Rosendale A.J."/>
            <person name="Cridge A.G."/>
            <person name="Munoz-Torres M.C."/>
            <person name="Bain P.A."/>
            <person name="Manny A.R."/>
            <person name="Major K.M."/>
            <person name="Lambert F.N."/>
            <person name="Vulpe C.D."/>
            <person name="Tuck P."/>
            <person name="Blalock B.J."/>
            <person name="Lin Y.-Y."/>
            <person name="Smith M.E."/>
            <person name="Ochoa-Acuna H."/>
            <person name="Chen M.-J.M."/>
            <person name="Childers C.P."/>
            <person name="Qu J."/>
            <person name="Dugan S."/>
            <person name="Lee S.L."/>
            <person name="Chao H."/>
            <person name="Dinh H."/>
            <person name="Han Y."/>
            <person name="Doddapaneni H."/>
            <person name="Worley K.C."/>
            <person name="Muzny D.M."/>
            <person name="Gibbs R.A."/>
            <person name="Richards S."/>
        </authorList>
    </citation>
    <scope>NUCLEOTIDE SEQUENCE</scope>
    <source>
        <strain evidence="17">HAZT.00-mixed</strain>
        <tissue evidence="17">Whole organism</tissue>
    </source>
</reference>
<dbReference type="GO" id="GO:0071947">
    <property type="term" value="P:protein deubiquitination involved in ubiquitin-dependent protein catabolic process"/>
    <property type="evidence" value="ECO:0007669"/>
    <property type="project" value="TreeGrafter"/>
</dbReference>
<dbReference type="GO" id="GO:0005737">
    <property type="term" value="C:cytoplasm"/>
    <property type="evidence" value="ECO:0007669"/>
    <property type="project" value="TreeGrafter"/>
</dbReference>
<feature type="region of interest" description="Disordered" evidence="14">
    <location>
        <begin position="107"/>
        <end position="228"/>
    </location>
</feature>
<dbReference type="InterPro" id="IPR001876">
    <property type="entry name" value="Znf_RanBP2"/>
</dbReference>
<dbReference type="Proteomes" id="UP000711488">
    <property type="component" value="Unassembled WGS sequence"/>
</dbReference>
<dbReference type="InterPro" id="IPR003323">
    <property type="entry name" value="OTU_dom"/>
</dbReference>
<comment type="caution">
    <text evidence="17">The sequence shown here is derived from an EMBL/GenBank/DDBJ whole genome shotgun (WGS) entry which is preliminary data.</text>
</comment>
<keyword evidence="5" id="KW-0879">Wnt signaling pathway</keyword>
<feature type="domain" description="RanBP2-type" evidence="15">
    <location>
        <begin position="234"/>
        <end position="263"/>
    </location>
</feature>
<dbReference type="Gene3D" id="4.10.1060.10">
    <property type="entry name" value="Zinc finger, RanBP2-type"/>
    <property type="match status" value="1"/>
</dbReference>
<feature type="compositionally biased region" description="Polar residues" evidence="14">
    <location>
        <begin position="206"/>
        <end position="228"/>
    </location>
</feature>
<feature type="domain" description="OTU" evidence="16">
    <location>
        <begin position="520"/>
        <end position="678"/>
    </location>
</feature>
<dbReference type="GO" id="GO:0005634">
    <property type="term" value="C:nucleus"/>
    <property type="evidence" value="ECO:0007669"/>
    <property type="project" value="TreeGrafter"/>
</dbReference>
<proteinExistence type="inferred from homology"/>
<evidence type="ECO:0000256" key="2">
    <source>
        <dbReference type="ARBA" id="ARBA00005865"/>
    </source>
</evidence>
<dbReference type="GO" id="GO:0030177">
    <property type="term" value="P:positive regulation of Wnt signaling pathway"/>
    <property type="evidence" value="ECO:0007669"/>
    <property type="project" value="TreeGrafter"/>
</dbReference>
<feature type="domain" description="RanBP2-type" evidence="15">
    <location>
        <begin position="66"/>
        <end position="97"/>
    </location>
</feature>
<keyword evidence="8 13" id="KW-0863">Zinc-finger</keyword>
<dbReference type="Pfam" id="PF18418">
    <property type="entry name" value="AnkUBD"/>
    <property type="match status" value="1"/>
</dbReference>
<dbReference type="GO" id="GO:1990168">
    <property type="term" value="P:protein K33-linked deubiquitination"/>
    <property type="evidence" value="ECO:0007669"/>
    <property type="project" value="TreeGrafter"/>
</dbReference>
<dbReference type="GO" id="GO:0016477">
    <property type="term" value="P:cell migration"/>
    <property type="evidence" value="ECO:0007669"/>
    <property type="project" value="TreeGrafter"/>
</dbReference>
<comment type="similarity">
    <text evidence="2">Belongs to the peptidase C64 family.</text>
</comment>
<feature type="domain" description="RanBP2-type" evidence="15">
    <location>
        <begin position="7"/>
        <end position="37"/>
    </location>
</feature>
<evidence type="ECO:0000256" key="9">
    <source>
        <dbReference type="ARBA" id="ARBA00022786"/>
    </source>
</evidence>
<comment type="catalytic activity">
    <reaction evidence="1">
        <text>Thiol-dependent hydrolysis of ester, thioester, amide, peptide and isopeptide bonds formed by the C-terminal Gly of ubiquitin (a 76-residue protein attached to proteins as an intracellular targeting signal).</text>
        <dbReference type="EC" id="3.4.19.12"/>
    </reaction>
</comment>
<reference evidence="17" key="1">
    <citation type="submission" date="2014-08" db="EMBL/GenBank/DDBJ databases">
        <authorList>
            <person name="Murali S."/>
            <person name="Richards S."/>
            <person name="Bandaranaike D."/>
            <person name="Bellair M."/>
            <person name="Blankenburg K."/>
            <person name="Chao H."/>
            <person name="Dinh H."/>
            <person name="Doddapaneni H."/>
            <person name="Dugan-Rocha S."/>
            <person name="Elkadiri S."/>
            <person name="Gnanaolivu R."/>
            <person name="Hughes D."/>
            <person name="Lee S."/>
            <person name="Li M."/>
            <person name="Ming W."/>
            <person name="Munidasa M."/>
            <person name="Muniz J."/>
            <person name="Nguyen L."/>
            <person name="Osuji N."/>
            <person name="Pu L.-L."/>
            <person name="Puazo M."/>
            <person name="Skinner E."/>
            <person name="Qu C."/>
            <person name="Quiroz J."/>
            <person name="Raj R."/>
            <person name="Weissenberger G."/>
            <person name="Xin Y."/>
            <person name="Zou X."/>
            <person name="Han Y."/>
            <person name="Worley K."/>
            <person name="Muzny D."/>
            <person name="Gibbs R."/>
        </authorList>
    </citation>
    <scope>NUCLEOTIDE SEQUENCE</scope>
    <source>
        <strain evidence="17">HAZT.00-mixed</strain>
        <tissue evidence="17">Whole organism</tissue>
    </source>
</reference>
<organism evidence="17">
    <name type="scientific">Hyalella azteca</name>
    <name type="common">Amphipod</name>
    <dbReference type="NCBI Taxonomy" id="294128"/>
    <lineage>
        <taxon>Eukaryota</taxon>
        <taxon>Metazoa</taxon>
        <taxon>Ecdysozoa</taxon>
        <taxon>Arthropoda</taxon>
        <taxon>Crustacea</taxon>
        <taxon>Multicrustacea</taxon>
        <taxon>Malacostraca</taxon>
        <taxon>Eumalacostraca</taxon>
        <taxon>Peracarida</taxon>
        <taxon>Amphipoda</taxon>
        <taxon>Senticaudata</taxon>
        <taxon>Talitrida</taxon>
        <taxon>Talitroidea</taxon>
        <taxon>Hyalellidae</taxon>
        <taxon>Hyalella</taxon>
    </lineage>
</organism>
<evidence type="ECO:0000256" key="10">
    <source>
        <dbReference type="ARBA" id="ARBA00022801"/>
    </source>
</evidence>
<dbReference type="InterPro" id="IPR049768">
    <property type="entry name" value="ZRANB1_OTU"/>
</dbReference>
<dbReference type="Gene3D" id="2.30.30.380">
    <property type="entry name" value="Zn-finger domain of Sec23/24"/>
    <property type="match status" value="2"/>
</dbReference>
<dbReference type="CDD" id="cd22767">
    <property type="entry name" value="OTU_ZRANB1"/>
    <property type="match status" value="1"/>
</dbReference>
<dbReference type="PROSITE" id="PS01358">
    <property type="entry name" value="ZF_RANBP2_1"/>
    <property type="match status" value="3"/>
</dbReference>
<dbReference type="GO" id="GO:0016055">
    <property type="term" value="P:Wnt signaling pathway"/>
    <property type="evidence" value="ECO:0007669"/>
    <property type="project" value="UniProtKB-KW"/>
</dbReference>
<dbReference type="GO" id="GO:0008270">
    <property type="term" value="F:zinc ion binding"/>
    <property type="evidence" value="ECO:0007669"/>
    <property type="project" value="UniProtKB-KW"/>
</dbReference>
<evidence type="ECO:0000256" key="1">
    <source>
        <dbReference type="ARBA" id="ARBA00000707"/>
    </source>
</evidence>
<evidence type="ECO:0000256" key="8">
    <source>
        <dbReference type="ARBA" id="ARBA00022771"/>
    </source>
</evidence>
<keyword evidence="9" id="KW-0833">Ubl conjugation pathway</keyword>
<dbReference type="InterPro" id="IPR041294">
    <property type="entry name" value="AnkUBD"/>
</dbReference>
<name>A0A6A0H3V8_HYAAZ</name>
<protein>
    <recommendedName>
        <fullName evidence="3">ubiquitinyl hydrolase 1</fullName>
        <ecNumber evidence="3">3.4.19.12</ecNumber>
    </recommendedName>
</protein>
<feature type="region of interest" description="Disordered" evidence="14">
    <location>
        <begin position="43"/>
        <end position="69"/>
    </location>
</feature>
<dbReference type="AlphaFoldDB" id="A0A6A0H3V8"/>
<evidence type="ECO:0000313" key="17">
    <source>
        <dbReference type="EMBL" id="KAA0198906.1"/>
    </source>
</evidence>
<evidence type="ECO:0000256" key="14">
    <source>
        <dbReference type="SAM" id="MobiDB-lite"/>
    </source>
</evidence>
<evidence type="ECO:0000256" key="5">
    <source>
        <dbReference type="ARBA" id="ARBA00022687"/>
    </source>
</evidence>
<evidence type="ECO:0000256" key="7">
    <source>
        <dbReference type="ARBA" id="ARBA00022737"/>
    </source>
</evidence>
<feature type="region of interest" description="Disordered" evidence="14">
    <location>
        <begin position="265"/>
        <end position="316"/>
    </location>
</feature>
<dbReference type="Gene3D" id="1.25.40.560">
    <property type="match status" value="1"/>
</dbReference>
<reference evidence="17" key="2">
    <citation type="journal article" date="2018" name="Environ. Sci. Technol.">
        <title>The Toxicogenome of Hyalella azteca: A Model for Sediment Ecotoxicology and Evolutionary Toxicology.</title>
        <authorList>
            <person name="Poynton H.C."/>
            <person name="Hasenbein S."/>
            <person name="Benoit J.B."/>
            <person name="Sepulveda M.S."/>
            <person name="Poelchau M.F."/>
            <person name="Hughes D.S.T."/>
            <person name="Murali S.C."/>
            <person name="Chen S."/>
            <person name="Glastad K.M."/>
            <person name="Goodisman M.A.D."/>
            <person name="Werren J.H."/>
            <person name="Vineis J.H."/>
            <person name="Bowen J.L."/>
            <person name="Friedrich M."/>
            <person name="Jones J."/>
            <person name="Robertson H.M."/>
            <person name="Feyereisen R."/>
            <person name="Mechler-Hickson A."/>
            <person name="Mathers N."/>
            <person name="Lee C.E."/>
            <person name="Colbourne J.K."/>
            <person name="Biales A."/>
            <person name="Johnston J.S."/>
            <person name="Wellborn G.A."/>
            <person name="Rosendale A.J."/>
            <person name="Cridge A.G."/>
            <person name="Munoz-Torres M.C."/>
            <person name="Bain P.A."/>
            <person name="Manny A.R."/>
            <person name="Major K.M."/>
            <person name="Lambert F.N."/>
            <person name="Vulpe C.D."/>
            <person name="Tuck P."/>
            <person name="Blalock B.J."/>
            <person name="Lin Y.Y."/>
            <person name="Smith M.E."/>
            <person name="Ochoa-Acuna H."/>
            <person name="Chen M.M."/>
            <person name="Childers C.P."/>
            <person name="Qu J."/>
            <person name="Dugan S."/>
            <person name="Lee S.L."/>
            <person name="Chao H."/>
            <person name="Dinh H."/>
            <person name="Han Y."/>
            <person name="Doddapaneni H."/>
            <person name="Worley K.C."/>
            <person name="Muzny D.M."/>
            <person name="Gibbs R.A."/>
            <person name="Richards S."/>
        </authorList>
    </citation>
    <scope>NUCLEOTIDE SEQUENCE</scope>
    <source>
        <strain evidence="17">HAZT.00-mixed</strain>
        <tissue evidence="17">Whole organism</tissue>
    </source>
</reference>
<accession>A0A6A0H3V8</accession>
<dbReference type="InterPro" id="IPR051346">
    <property type="entry name" value="OTU_Deubiquitinase"/>
</dbReference>
<evidence type="ECO:0000259" key="15">
    <source>
        <dbReference type="PROSITE" id="PS50199"/>
    </source>
</evidence>
<dbReference type="PROSITE" id="PS50199">
    <property type="entry name" value="ZF_RANBP2_2"/>
    <property type="match status" value="3"/>
</dbReference>
<evidence type="ECO:0000256" key="6">
    <source>
        <dbReference type="ARBA" id="ARBA00022723"/>
    </source>
</evidence>
<feature type="compositionally biased region" description="Low complexity" evidence="14">
    <location>
        <begin position="154"/>
        <end position="184"/>
    </location>
</feature>
<dbReference type="Pfam" id="PF02338">
    <property type="entry name" value="OTU"/>
    <property type="match status" value="1"/>
</dbReference>
<dbReference type="GO" id="GO:0070530">
    <property type="term" value="F:K63-linked polyubiquitin modification-dependent protein binding"/>
    <property type="evidence" value="ECO:0007669"/>
    <property type="project" value="TreeGrafter"/>
</dbReference>
<keyword evidence="11" id="KW-0788">Thiol protease</keyword>
<dbReference type="OrthoDB" id="6275030at2759"/>
<dbReference type="Pfam" id="PF00641">
    <property type="entry name" value="Zn_ribbon_RanBP"/>
    <property type="match status" value="3"/>
</dbReference>